<dbReference type="Proteomes" id="UP000772434">
    <property type="component" value="Unassembled WGS sequence"/>
</dbReference>
<protein>
    <submittedName>
        <fullName evidence="1">Uncharacterized protein</fullName>
    </submittedName>
</protein>
<accession>A0A9P5PI72</accession>
<evidence type="ECO:0000313" key="2">
    <source>
        <dbReference type="Proteomes" id="UP000772434"/>
    </source>
</evidence>
<dbReference type="EMBL" id="JADNRY010000169">
    <property type="protein sequence ID" value="KAF9062545.1"/>
    <property type="molecule type" value="Genomic_DNA"/>
</dbReference>
<comment type="caution">
    <text evidence="1">The sequence shown here is derived from an EMBL/GenBank/DDBJ whole genome shotgun (WGS) entry which is preliminary data.</text>
</comment>
<sequence length="156" mass="17441">MKPGRKTSVSFAFNLNSVQSAWPQSILWFHTNAPGSYIMVCFPVRYNRRIYQFVAVDESITLGEEVIRNDPAPATGLVQDVGQYVHPSAECANVSVSVSESRCTLIDRRLSPARWGNDVHRKSILKQWSCETRPGINLSSLWTSSPSSCKPRPEAN</sequence>
<reference evidence="1" key="1">
    <citation type="submission" date="2020-11" db="EMBL/GenBank/DDBJ databases">
        <authorList>
            <consortium name="DOE Joint Genome Institute"/>
            <person name="Ahrendt S."/>
            <person name="Riley R."/>
            <person name="Andreopoulos W."/>
            <person name="Labutti K."/>
            <person name="Pangilinan J."/>
            <person name="Ruiz-Duenas F.J."/>
            <person name="Barrasa J.M."/>
            <person name="Sanchez-Garcia M."/>
            <person name="Camarero S."/>
            <person name="Miyauchi S."/>
            <person name="Serrano A."/>
            <person name="Linde D."/>
            <person name="Babiker R."/>
            <person name="Drula E."/>
            <person name="Ayuso-Fernandez I."/>
            <person name="Pacheco R."/>
            <person name="Padilla G."/>
            <person name="Ferreira P."/>
            <person name="Barriuso J."/>
            <person name="Kellner H."/>
            <person name="Castanera R."/>
            <person name="Alfaro M."/>
            <person name="Ramirez L."/>
            <person name="Pisabarro A.G."/>
            <person name="Kuo A."/>
            <person name="Tritt A."/>
            <person name="Lipzen A."/>
            <person name="He G."/>
            <person name="Yan M."/>
            <person name="Ng V."/>
            <person name="Cullen D."/>
            <person name="Martin F."/>
            <person name="Rosso M.-N."/>
            <person name="Henrissat B."/>
            <person name="Hibbett D."/>
            <person name="Martinez A.T."/>
            <person name="Grigoriev I.V."/>
        </authorList>
    </citation>
    <scope>NUCLEOTIDE SEQUENCE</scope>
    <source>
        <strain evidence="1">AH 40177</strain>
    </source>
</reference>
<keyword evidence="2" id="KW-1185">Reference proteome</keyword>
<name>A0A9P5PI72_9AGAR</name>
<organism evidence="1 2">
    <name type="scientific">Rhodocollybia butyracea</name>
    <dbReference type="NCBI Taxonomy" id="206335"/>
    <lineage>
        <taxon>Eukaryota</taxon>
        <taxon>Fungi</taxon>
        <taxon>Dikarya</taxon>
        <taxon>Basidiomycota</taxon>
        <taxon>Agaricomycotina</taxon>
        <taxon>Agaricomycetes</taxon>
        <taxon>Agaricomycetidae</taxon>
        <taxon>Agaricales</taxon>
        <taxon>Marasmiineae</taxon>
        <taxon>Omphalotaceae</taxon>
        <taxon>Rhodocollybia</taxon>
    </lineage>
</organism>
<gene>
    <name evidence="1" type="ORF">BDP27DRAFT_1336504</name>
</gene>
<evidence type="ECO:0000313" key="1">
    <source>
        <dbReference type="EMBL" id="KAF9062545.1"/>
    </source>
</evidence>
<proteinExistence type="predicted"/>
<dbReference type="AlphaFoldDB" id="A0A9P5PI72"/>